<evidence type="ECO:0000313" key="4">
    <source>
        <dbReference type="EMBL" id="EXM40429.1"/>
    </source>
</evidence>
<protein>
    <submittedName>
        <fullName evidence="4">Cytosine deaminase</fullName>
    </submittedName>
</protein>
<dbReference type="InterPro" id="IPR016192">
    <property type="entry name" value="APOBEC/CMP_deaminase_Zn-bd"/>
</dbReference>
<dbReference type="OrthoDB" id="9802676at2"/>
<dbReference type="InterPro" id="IPR002125">
    <property type="entry name" value="CMP_dCMP_dom"/>
</dbReference>
<evidence type="ECO:0000256" key="2">
    <source>
        <dbReference type="ARBA" id="ARBA00022833"/>
    </source>
</evidence>
<dbReference type="SUPFAM" id="SSF53927">
    <property type="entry name" value="Cytidine deaminase-like"/>
    <property type="match status" value="1"/>
</dbReference>
<sequence length="147" mass="16679">MDRFMEIAIEEARKGIHAGHGGPFGCVIVKDGEMIGRGHNEVILQKDPTCHGEIMAIHNACKNLGSFDLSDCELYTTAEPCPMCLGAIRWANIRKVYYGCNISDTDSIGFRDQQFYTEPADILEEIDRKECLELFREYHDIENKIGY</sequence>
<keyword evidence="5" id="KW-1185">Reference proteome</keyword>
<dbReference type="PROSITE" id="PS00903">
    <property type="entry name" value="CYT_DCMP_DEAMINASES_1"/>
    <property type="match status" value="1"/>
</dbReference>
<evidence type="ECO:0000259" key="3">
    <source>
        <dbReference type="PROSITE" id="PS51747"/>
    </source>
</evidence>
<dbReference type="GO" id="GO:0006152">
    <property type="term" value="P:purine nucleoside catabolic process"/>
    <property type="evidence" value="ECO:0007669"/>
    <property type="project" value="TreeGrafter"/>
</dbReference>
<proteinExistence type="predicted"/>
<dbReference type="Gene3D" id="3.40.140.10">
    <property type="entry name" value="Cytidine Deaminase, domain 2"/>
    <property type="match status" value="1"/>
</dbReference>
<gene>
    <name evidence="4" type="ORF">RASY3_00590</name>
</gene>
<dbReference type="Proteomes" id="UP000021369">
    <property type="component" value="Unassembled WGS sequence"/>
</dbReference>
<accession>A0A011UIB9</accession>
<dbReference type="PATRIC" id="fig|1341156.4.peg.656"/>
<keyword evidence="1" id="KW-0479">Metal-binding</keyword>
<dbReference type="CDD" id="cd01285">
    <property type="entry name" value="nucleoside_deaminase"/>
    <property type="match status" value="1"/>
</dbReference>
<dbReference type="GO" id="GO:0008270">
    <property type="term" value="F:zinc ion binding"/>
    <property type="evidence" value="ECO:0007669"/>
    <property type="project" value="InterPro"/>
</dbReference>
<evidence type="ECO:0000313" key="5">
    <source>
        <dbReference type="Proteomes" id="UP000021369"/>
    </source>
</evidence>
<evidence type="ECO:0000256" key="1">
    <source>
        <dbReference type="ARBA" id="ARBA00022723"/>
    </source>
</evidence>
<dbReference type="InterPro" id="IPR016193">
    <property type="entry name" value="Cytidine_deaminase-like"/>
</dbReference>
<reference evidence="4 5" key="1">
    <citation type="submission" date="2013-06" db="EMBL/GenBank/DDBJ databases">
        <title>Rumen cellulosomics: divergent fiber-degrading strategies revealed by comparative genome-wide analysis of six Ruminococcal strains.</title>
        <authorList>
            <person name="Dassa B."/>
            <person name="Borovok I."/>
            <person name="Lamed R."/>
            <person name="Flint H."/>
            <person name="Yeoman C.J."/>
            <person name="White B."/>
            <person name="Bayer E.A."/>
        </authorList>
    </citation>
    <scope>NUCLEOTIDE SEQUENCE [LARGE SCALE GENOMIC DNA]</scope>
    <source>
        <strain evidence="4 5">SY3</strain>
    </source>
</reference>
<dbReference type="PROSITE" id="PS51747">
    <property type="entry name" value="CYT_DCMP_DEAMINASES_2"/>
    <property type="match status" value="1"/>
</dbReference>
<dbReference type="RefSeq" id="WP_037284159.1">
    <property type="nucleotide sequence ID" value="NZ_JEOB01000001.1"/>
</dbReference>
<dbReference type="AlphaFoldDB" id="A0A011UIB9"/>
<dbReference type="GO" id="GO:0047974">
    <property type="term" value="F:guanosine deaminase activity"/>
    <property type="evidence" value="ECO:0007669"/>
    <property type="project" value="TreeGrafter"/>
</dbReference>
<keyword evidence="2" id="KW-0862">Zinc</keyword>
<comment type="caution">
    <text evidence="4">The sequence shown here is derived from an EMBL/GenBank/DDBJ whole genome shotgun (WGS) entry which is preliminary data.</text>
</comment>
<dbReference type="PANTHER" id="PTHR11079:SF161">
    <property type="entry name" value="CMP_DCMP-TYPE DEAMINASE DOMAIN-CONTAINING PROTEIN"/>
    <property type="match status" value="1"/>
</dbReference>
<dbReference type="Pfam" id="PF00383">
    <property type="entry name" value="dCMP_cyt_deam_1"/>
    <property type="match status" value="1"/>
</dbReference>
<organism evidence="4 5">
    <name type="scientific">Ruminococcus albus SY3</name>
    <dbReference type="NCBI Taxonomy" id="1341156"/>
    <lineage>
        <taxon>Bacteria</taxon>
        <taxon>Bacillati</taxon>
        <taxon>Bacillota</taxon>
        <taxon>Clostridia</taxon>
        <taxon>Eubacteriales</taxon>
        <taxon>Oscillospiraceae</taxon>
        <taxon>Ruminococcus</taxon>
    </lineage>
</organism>
<dbReference type="PANTHER" id="PTHR11079">
    <property type="entry name" value="CYTOSINE DEAMINASE FAMILY MEMBER"/>
    <property type="match status" value="1"/>
</dbReference>
<feature type="domain" description="CMP/dCMP-type deaminase" evidence="3">
    <location>
        <begin position="1"/>
        <end position="111"/>
    </location>
</feature>
<dbReference type="EMBL" id="JEOB01000001">
    <property type="protein sequence ID" value="EXM40429.1"/>
    <property type="molecule type" value="Genomic_DNA"/>
</dbReference>
<name>A0A011UIB9_RUMAL</name>